<feature type="non-terminal residue" evidence="1">
    <location>
        <position position="62"/>
    </location>
</feature>
<protein>
    <submittedName>
        <fullName evidence="1">Uncharacterized protein</fullName>
    </submittedName>
</protein>
<comment type="caution">
    <text evidence="1">The sequence shown here is derived from an EMBL/GenBank/DDBJ whole genome shotgun (WGS) entry which is preliminary data.</text>
</comment>
<accession>X1QQV8</accession>
<sequence>MKEDDVYFCFTGYIDLEQEEAGDTYTHTWTLRDWPYNWDRQFYFYGTIDENPSVSTTGIFIK</sequence>
<dbReference type="EMBL" id="BARV01044276">
    <property type="protein sequence ID" value="GAI70618.1"/>
    <property type="molecule type" value="Genomic_DNA"/>
</dbReference>
<organism evidence="1">
    <name type="scientific">marine sediment metagenome</name>
    <dbReference type="NCBI Taxonomy" id="412755"/>
    <lineage>
        <taxon>unclassified sequences</taxon>
        <taxon>metagenomes</taxon>
        <taxon>ecological metagenomes</taxon>
    </lineage>
</organism>
<reference evidence="1" key="1">
    <citation type="journal article" date="2014" name="Front. Microbiol.">
        <title>High frequency of phylogenetically diverse reductive dehalogenase-homologous genes in deep subseafloor sedimentary metagenomes.</title>
        <authorList>
            <person name="Kawai M."/>
            <person name="Futagami T."/>
            <person name="Toyoda A."/>
            <person name="Takaki Y."/>
            <person name="Nishi S."/>
            <person name="Hori S."/>
            <person name="Arai W."/>
            <person name="Tsubouchi T."/>
            <person name="Morono Y."/>
            <person name="Uchiyama I."/>
            <person name="Ito T."/>
            <person name="Fujiyama A."/>
            <person name="Inagaki F."/>
            <person name="Takami H."/>
        </authorList>
    </citation>
    <scope>NUCLEOTIDE SEQUENCE</scope>
    <source>
        <strain evidence="1">Expedition CK06-06</strain>
    </source>
</reference>
<gene>
    <name evidence="1" type="ORF">S06H3_65630</name>
</gene>
<evidence type="ECO:0000313" key="1">
    <source>
        <dbReference type="EMBL" id="GAI70618.1"/>
    </source>
</evidence>
<name>X1QQV8_9ZZZZ</name>
<dbReference type="AlphaFoldDB" id="X1QQV8"/>
<proteinExistence type="predicted"/>